<evidence type="ECO:0000313" key="3">
    <source>
        <dbReference type="Proteomes" id="UP000799444"/>
    </source>
</evidence>
<organism evidence="2 3">
    <name type="scientific">Polyplosphaeria fusca</name>
    <dbReference type="NCBI Taxonomy" id="682080"/>
    <lineage>
        <taxon>Eukaryota</taxon>
        <taxon>Fungi</taxon>
        <taxon>Dikarya</taxon>
        <taxon>Ascomycota</taxon>
        <taxon>Pezizomycotina</taxon>
        <taxon>Dothideomycetes</taxon>
        <taxon>Pleosporomycetidae</taxon>
        <taxon>Pleosporales</taxon>
        <taxon>Tetraplosphaeriaceae</taxon>
        <taxon>Polyplosphaeria</taxon>
    </lineage>
</organism>
<gene>
    <name evidence="2" type="ORF">EJ04DRAFT_563642</name>
</gene>
<dbReference type="OrthoDB" id="21072at2759"/>
<name>A0A9P4V3A9_9PLEO</name>
<proteinExistence type="predicted"/>
<evidence type="ECO:0000313" key="2">
    <source>
        <dbReference type="EMBL" id="KAF2735136.1"/>
    </source>
</evidence>
<dbReference type="AlphaFoldDB" id="A0A9P4V3A9"/>
<feature type="region of interest" description="Disordered" evidence="1">
    <location>
        <begin position="279"/>
        <end position="300"/>
    </location>
</feature>
<dbReference type="Proteomes" id="UP000799444">
    <property type="component" value="Unassembled WGS sequence"/>
</dbReference>
<comment type="caution">
    <text evidence="2">The sequence shown here is derived from an EMBL/GenBank/DDBJ whole genome shotgun (WGS) entry which is preliminary data.</text>
</comment>
<accession>A0A9P4V3A9</accession>
<evidence type="ECO:0000256" key="1">
    <source>
        <dbReference type="SAM" id="MobiDB-lite"/>
    </source>
</evidence>
<sequence>MVGTEKQFATTTTYIKGDANYDFLKCFRRIVLLKKHRGCGSIKIVPNAVPPWILTECTPAFLEEFWTCAAIIADYFYTFFPHDSIHMQQMWLDLLDKHFFPAARLPHNCSVRVAELRCTHAQAFTEQLHEYSDFMNLLLRSVGIPAEPLVTLEGVMEPTVTGADYGRFRSDITAWEQFLMKDSPGFGVDDKDKVYPKGKIKIDDQGKTQTVVHVPRGALAIVSTYIERLREIMELIYEDDPKRRHVLRDFDNTAFDMSQQSIYTSLDGRKLVVEPMYPVPNSANAPKQPRGPADPGELLRNPGLQQLDESIGKYMIEKRPFIHPDGDDQFHMLTVTRSERDTTTLGPDPDIDPEVFDKMFDDWDLPPELGGEPYDLCS</sequence>
<keyword evidence="3" id="KW-1185">Reference proteome</keyword>
<reference evidence="2" key="1">
    <citation type="journal article" date="2020" name="Stud. Mycol.">
        <title>101 Dothideomycetes genomes: a test case for predicting lifestyles and emergence of pathogens.</title>
        <authorList>
            <person name="Haridas S."/>
            <person name="Albert R."/>
            <person name="Binder M."/>
            <person name="Bloem J."/>
            <person name="Labutti K."/>
            <person name="Salamov A."/>
            <person name="Andreopoulos B."/>
            <person name="Baker S."/>
            <person name="Barry K."/>
            <person name="Bills G."/>
            <person name="Bluhm B."/>
            <person name="Cannon C."/>
            <person name="Castanera R."/>
            <person name="Culley D."/>
            <person name="Daum C."/>
            <person name="Ezra D."/>
            <person name="Gonzalez J."/>
            <person name="Henrissat B."/>
            <person name="Kuo A."/>
            <person name="Liang C."/>
            <person name="Lipzen A."/>
            <person name="Lutzoni F."/>
            <person name="Magnuson J."/>
            <person name="Mondo S."/>
            <person name="Nolan M."/>
            <person name="Ohm R."/>
            <person name="Pangilinan J."/>
            <person name="Park H.-J."/>
            <person name="Ramirez L."/>
            <person name="Alfaro M."/>
            <person name="Sun H."/>
            <person name="Tritt A."/>
            <person name="Yoshinaga Y."/>
            <person name="Zwiers L.-H."/>
            <person name="Turgeon B."/>
            <person name="Goodwin S."/>
            <person name="Spatafora J."/>
            <person name="Crous P."/>
            <person name="Grigoriev I."/>
        </authorList>
    </citation>
    <scope>NUCLEOTIDE SEQUENCE</scope>
    <source>
        <strain evidence="2">CBS 125425</strain>
    </source>
</reference>
<protein>
    <submittedName>
        <fullName evidence="2">Uncharacterized protein</fullName>
    </submittedName>
</protein>
<dbReference type="EMBL" id="ML996139">
    <property type="protein sequence ID" value="KAF2735136.1"/>
    <property type="molecule type" value="Genomic_DNA"/>
</dbReference>